<feature type="non-terminal residue" evidence="8">
    <location>
        <position position="59"/>
    </location>
</feature>
<evidence type="ECO:0000313" key="8">
    <source>
        <dbReference type="EMBL" id="NXK70796.1"/>
    </source>
</evidence>
<dbReference type="SUPFAM" id="SSF57667">
    <property type="entry name" value="beta-beta-alpha zinc fingers"/>
    <property type="match status" value="1"/>
</dbReference>
<feature type="non-terminal residue" evidence="8">
    <location>
        <position position="1"/>
    </location>
</feature>
<protein>
    <submittedName>
        <fullName evidence="8">ZN397 protein</fullName>
    </submittedName>
</protein>
<dbReference type="EMBL" id="VXAN01001594">
    <property type="protein sequence ID" value="NXK70796.1"/>
    <property type="molecule type" value="Genomic_DNA"/>
</dbReference>
<feature type="domain" description="C2H2-type" evidence="7">
    <location>
        <begin position="27"/>
        <end position="54"/>
    </location>
</feature>
<dbReference type="GO" id="GO:0008270">
    <property type="term" value="F:zinc ion binding"/>
    <property type="evidence" value="ECO:0007669"/>
    <property type="project" value="UniProtKB-KW"/>
</dbReference>
<evidence type="ECO:0000256" key="3">
    <source>
        <dbReference type="ARBA" id="ARBA00022771"/>
    </source>
</evidence>
<evidence type="ECO:0000256" key="6">
    <source>
        <dbReference type="SAM" id="MobiDB-lite"/>
    </source>
</evidence>
<comment type="caution">
    <text evidence="8">The sequence shown here is derived from an EMBL/GenBank/DDBJ whole genome shotgun (WGS) entry which is preliminary data.</text>
</comment>
<dbReference type="AlphaFoldDB" id="A0A7L0LNT0"/>
<evidence type="ECO:0000256" key="1">
    <source>
        <dbReference type="ARBA" id="ARBA00022723"/>
    </source>
</evidence>
<proteinExistence type="predicted"/>
<keyword evidence="4" id="KW-0862">Zinc</keyword>
<evidence type="ECO:0000256" key="4">
    <source>
        <dbReference type="ARBA" id="ARBA00022833"/>
    </source>
</evidence>
<name>A0A7L0LNT0_9SYLV</name>
<feature type="compositionally biased region" description="Basic and acidic residues" evidence="6">
    <location>
        <begin position="15"/>
        <end position="26"/>
    </location>
</feature>
<dbReference type="PANTHER" id="PTHR23226:SF377">
    <property type="entry name" value="ZINC FINGER AND SCAN DOMAIN-CONTAINING PROTEIN 20"/>
    <property type="match status" value="1"/>
</dbReference>
<evidence type="ECO:0000256" key="2">
    <source>
        <dbReference type="ARBA" id="ARBA00022737"/>
    </source>
</evidence>
<accession>A0A7L0LNT0</accession>
<keyword evidence="3 5" id="KW-0863">Zinc-finger</keyword>
<keyword evidence="2" id="KW-0677">Repeat</keyword>
<dbReference type="Proteomes" id="UP000567822">
    <property type="component" value="Unassembled WGS sequence"/>
</dbReference>
<dbReference type="PROSITE" id="PS00028">
    <property type="entry name" value="ZINC_FINGER_C2H2_1"/>
    <property type="match status" value="1"/>
</dbReference>
<reference evidence="8 9" key="1">
    <citation type="submission" date="2019-09" db="EMBL/GenBank/DDBJ databases">
        <title>Bird 10,000 Genomes (B10K) Project - Family phase.</title>
        <authorList>
            <person name="Zhang G."/>
        </authorList>
    </citation>
    <scope>NUCLEOTIDE SEQUENCE [LARGE SCALE GENOMIC DNA]</scope>
    <source>
        <strain evidence="8">B10K-DU-009-59</strain>
        <tissue evidence="8">Muscle</tissue>
    </source>
</reference>
<evidence type="ECO:0000256" key="5">
    <source>
        <dbReference type="PROSITE-ProRule" id="PRU00042"/>
    </source>
</evidence>
<dbReference type="Gene3D" id="3.30.160.60">
    <property type="entry name" value="Classic Zinc Finger"/>
    <property type="match status" value="1"/>
</dbReference>
<dbReference type="GO" id="GO:0000978">
    <property type="term" value="F:RNA polymerase II cis-regulatory region sequence-specific DNA binding"/>
    <property type="evidence" value="ECO:0007669"/>
    <property type="project" value="TreeGrafter"/>
</dbReference>
<dbReference type="FunFam" id="3.30.160.60:FF:000396">
    <property type="entry name" value="Zinc finger protein"/>
    <property type="match status" value="1"/>
</dbReference>
<gene>
    <name evidence="8" type="primary">Znf397_4</name>
    <name evidence="8" type="ORF">SYLVIR_R15798</name>
</gene>
<dbReference type="Pfam" id="PF00096">
    <property type="entry name" value="zf-C2H2"/>
    <property type="match status" value="1"/>
</dbReference>
<evidence type="ECO:0000313" key="9">
    <source>
        <dbReference type="Proteomes" id="UP000567822"/>
    </source>
</evidence>
<feature type="region of interest" description="Disordered" evidence="6">
    <location>
        <begin position="1"/>
        <end position="26"/>
    </location>
</feature>
<keyword evidence="9" id="KW-1185">Reference proteome</keyword>
<evidence type="ECO:0000259" key="7">
    <source>
        <dbReference type="PROSITE" id="PS50157"/>
    </source>
</evidence>
<keyword evidence="1" id="KW-0479">Metal-binding</keyword>
<dbReference type="InterPro" id="IPR013087">
    <property type="entry name" value="Znf_C2H2_type"/>
</dbReference>
<dbReference type="InterPro" id="IPR036236">
    <property type="entry name" value="Znf_C2H2_sf"/>
</dbReference>
<dbReference type="PROSITE" id="PS50157">
    <property type="entry name" value="ZINC_FINGER_C2H2_2"/>
    <property type="match status" value="1"/>
</dbReference>
<dbReference type="GO" id="GO:0000981">
    <property type="term" value="F:DNA-binding transcription factor activity, RNA polymerase II-specific"/>
    <property type="evidence" value="ECO:0007669"/>
    <property type="project" value="TreeGrafter"/>
</dbReference>
<organism evidence="8 9">
    <name type="scientific">Sylvietta virens</name>
    <name type="common">Green crombec</name>
    <dbReference type="NCBI Taxonomy" id="208069"/>
    <lineage>
        <taxon>Eukaryota</taxon>
        <taxon>Metazoa</taxon>
        <taxon>Chordata</taxon>
        <taxon>Craniata</taxon>
        <taxon>Vertebrata</taxon>
        <taxon>Euteleostomi</taxon>
        <taxon>Archelosauria</taxon>
        <taxon>Archosauria</taxon>
        <taxon>Dinosauria</taxon>
        <taxon>Saurischia</taxon>
        <taxon>Theropoda</taxon>
        <taxon>Coelurosauria</taxon>
        <taxon>Aves</taxon>
        <taxon>Neognathae</taxon>
        <taxon>Neoaves</taxon>
        <taxon>Telluraves</taxon>
        <taxon>Australaves</taxon>
        <taxon>Passeriformes</taxon>
        <taxon>Sylvioidea</taxon>
        <taxon>Sylviidae</taxon>
        <taxon>Acrocephalinae</taxon>
        <taxon>Sylvietta</taxon>
    </lineage>
</organism>
<sequence length="59" mass="6775">GWEGGRRSSHSSELVVHEEPPDGDKPHKCLECGKSFSKRSLLLRHQKFHTVERPYECGE</sequence>
<dbReference type="PANTHER" id="PTHR23226">
    <property type="entry name" value="ZINC FINGER AND SCAN DOMAIN-CONTAINING"/>
    <property type="match status" value="1"/>
</dbReference>